<dbReference type="EMBL" id="JH816357">
    <property type="protein sequence ID" value="EKC19834.1"/>
    <property type="molecule type" value="Genomic_DNA"/>
</dbReference>
<protein>
    <submittedName>
        <fullName evidence="1">Uncharacterized protein</fullName>
    </submittedName>
</protein>
<organism evidence="1">
    <name type="scientific">Magallana gigas</name>
    <name type="common">Pacific oyster</name>
    <name type="synonym">Crassostrea gigas</name>
    <dbReference type="NCBI Taxonomy" id="29159"/>
    <lineage>
        <taxon>Eukaryota</taxon>
        <taxon>Metazoa</taxon>
        <taxon>Spiralia</taxon>
        <taxon>Lophotrochozoa</taxon>
        <taxon>Mollusca</taxon>
        <taxon>Bivalvia</taxon>
        <taxon>Autobranchia</taxon>
        <taxon>Pteriomorphia</taxon>
        <taxon>Ostreida</taxon>
        <taxon>Ostreoidea</taxon>
        <taxon>Ostreidae</taxon>
        <taxon>Magallana</taxon>
    </lineage>
</organism>
<name>K1PLW2_MAGGI</name>
<evidence type="ECO:0000313" key="1">
    <source>
        <dbReference type="EMBL" id="EKC19834.1"/>
    </source>
</evidence>
<accession>K1PLW2</accession>
<reference evidence="1" key="1">
    <citation type="journal article" date="2012" name="Nature">
        <title>The oyster genome reveals stress adaptation and complexity of shell formation.</title>
        <authorList>
            <person name="Zhang G."/>
            <person name="Fang X."/>
            <person name="Guo X."/>
            <person name="Li L."/>
            <person name="Luo R."/>
            <person name="Xu F."/>
            <person name="Yang P."/>
            <person name="Zhang L."/>
            <person name="Wang X."/>
            <person name="Qi H."/>
            <person name="Xiong Z."/>
            <person name="Que H."/>
            <person name="Xie Y."/>
            <person name="Holland P.W."/>
            <person name="Paps J."/>
            <person name="Zhu Y."/>
            <person name="Wu F."/>
            <person name="Chen Y."/>
            <person name="Wang J."/>
            <person name="Peng C."/>
            <person name="Meng J."/>
            <person name="Yang L."/>
            <person name="Liu J."/>
            <person name="Wen B."/>
            <person name="Zhang N."/>
            <person name="Huang Z."/>
            <person name="Zhu Q."/>
            <person name="Feng Y."/>
            <person name="Mount A."/>
            <person name="Hedgecock D."/>
            <person name="Xu Z."/>
            <person name="Liu Y."/>
            <person name="Domazet-Loso T."/>
            <person name="Du Y."/>
            <person name="Sun X."/>
            <person name="Zhang S."/>
            <person name="Liu B."/>
            <person name="Cheng P."/>
            <person name="Jiang X."/>
            <person name="Li J."/>
            <person name="Fan D."/>
            <person name="Wang W."/>
            <person name="Fu W."/>
            <person name="Wang T."/>
            <person name="Wang B."/>
            <person name="Zhang J."/>
            <person name="Peng Z."/>
            <person name="Li Y."/>
            <person name="Li N."/>
            <person name="Wang J."/>
            <person name="Chen M."/>
            <person name="He Y."/>
            <person name="Tan F."/>
            <person name="Song X."/>
            <person name="Zheng Q."/>
            <person name="Huang R."/>
            <person name="Yang H."/>
            <person name="Du X."/>
            <person name="Chen L."/>
            <person name="Yang M."/>
            <person name="Gaffney P.M."/>
            <person name="Wang S."/>
            <person name="Luo L."/>
            <person name="She Z."/>
            <person name="Ming Y."/>
            <person name="Huang W."/>
            <person name="Zhang S."/>
            <person name="Huang B."/>
            <person name="Zhang Y."/>
            <person name="Qu T."/>
            <person name="Ni P."/>
            <person name="Miao G."/>
            <person name="Wang J."/>
            <person name="Wang Q."/>
            <person name="Steinberg C.E."/>
            <person name="Wang H."/>
            <person name="Li N."/>
            <person name="Qian L."/>
            <person name="Zhang G."/>
            <person name="Li Y."/>
            <person name="Yang H."/>
            <person name="Liu X."/>
            <person name="Wang J."/>
            <person name="Yin Y."/>
            <person name="Wang J."/>
        </authorList>
    </citation>
    <scope>NUCLEOTIDE SEQUENCE [LARGE SCALE GENOMIC DNA]</scope>
    <source>
        <strain evidence="1">05x7-T-G4-1.051#20</strain>
    </source>
</reference>
<dbReference type="AlphaFoldDB" id="K1PLW2"/>
<gene>
    <name evidence="1" type="ORF">CGI_10007443</name>
</gene>
<dbReference type="HOGENOM" id="CLU_1857232_0_0_1"/>
<proteinExistence type="predicted"/>
<sequence>MDVLVSMLCFKIAIFLCSGVSGFLIDSSNSPLKNPVATQSSHRTLSSSVLCSNKLPRCEVYGRTVCSSYVTWAKVNCPLYCGLCTASPTTTLPSSTTKTVFGCLSASLGSSVCVGNTVFCFVDPCMVSRCTYPGAHCV</sequence>
<dbReference type="InParanoid" id="K1PLW2"/>